<protein>
    <submittedName>
        <fullName evidence="2">Uncharacterized protein</fullName>
    </submittedName>
</protein>
<organism evidence="2">
    <name type="scientific">Dichomitus squalens</name>
    <dbReference type="NCBI Taxonomy" id="114155"/>
    <lineage>
        <taxon>Eukaryota</taxon>
        <taxon>Fungi</taxon>
        <taxon>Dikarya</taxon>
        <taxon>Basidiomycota</taxon>
        <taxon>Agaricomycotina</taxon>
        <taxon>Agaricomycetes</taxon>
        <taxon>Polyporales</taxon>
        <taxon>Polyporaceae</taxon>
        <taxon>Dichomitus</taxon>
    </lineage>
</organism>
<feature type="signal peptide" evidence="1">
    <location>
        <begin position="1"/>
        <end position="30"/>
    </location>
</feature>
<evidence type="ECO:0000256" key="1">
    <source>
        <dbReference type="SAM" id="SignalP"/>
    </source>
</evidence>
<keyword evidence="1" id="KW-0732">Signal</keyword>
<dbReference type="EMBL" id="ML143518">
    <property type="protein sequence ID" value="TBU23020.1"/>
    <property type="molecule type" value="Genomic_DNA"/>
</dbReference>
<proteinExistence type="predicted"/>
<gene>
    <name evidence="2" type="ORF">BD311DRAFT_869059</name>
</gene>
<evidence type="ECO:0000313" key="2">
    <source>
        <dbReference type="EMBL" id="TBU23020.1"/>
    </source>
</evidence>
<sequence>MPTARTHGTPSCSRAQRLLAALLLLSVASALTICANANAHTAAKPMRVMQRTSFSFDDPPPSEA</sequence>
<reference evidence="2" key="1">
    <citation type="submission" date="2019-01" db="EMBL/GenBank/DDBJ databases">
        <title>Draft genome sequences of three monokaryotic isolates of the white-rot basidiomycete fungus Dichomitus squalens.</title>
        <authorList>
            <consortium name="DOE Joint Genome Institute"/>
            <person name="Lopez S.C."/>
            <person name="Andreopoulos B."/>
            <person name="Pangilinan J."/>
            <person name="Lipzen A."/>
            <person name="Riley R."/>
            <person name="Ahrendt S."/>
            <person name="Ng V."/>
            <person name="Barry K."/>
            <person name="Daum C."/>
            <person name="Grigoriev I.V."/>
            <person name="Hilden K.S."/>
            <person name="Makela M.R."/>
            <person name="de Vries R.P."/>
        </authorList>
    </citation>
    <scope>NUCLEOTIDE SEQUENCE [LARGE SCALE GENOMIC DNA]</scope>
    <source>
        <strain evidence="2">OM18370.1</strain>
    </source>
</reference>
<name>A0A4Q9M7K6_9APHY</name>
<dbReference type="AlphaFoldDB" id="A0A4Q9M7K6"/>
<dbReference type="Proteomes" id="UP000292957">
    <property type="component" value="Unassembled WGS sequence"/>
</dbReference>
<feature type="chain" id="PRO_5020278604" evidence="1">
    <location>
        <begin position="31"/>
        <end position="64"/>
    </location>
</feature>
<accession>A0A4Q9M7K6</accession>